<feature type="transmembrane region" description="Helical" evidence="1">
    <location>
        <begin position="9"/>
        <end position="36"/>
    </location>
</feature>
<accession>Q97FM1</accession>
<evidence type="ECO:0000313" key="3">
    <source>
        <dbReference type="Proteomes" id="UP000000814"/>
    </source>
</evidence>
<protein>
    <submittedName>
        <fullName evidence="2">Uncharacterized protein</fullName>
    </submittedName>
</protein>
<dbReference type="PIR" id="B97234">
    <property type="entry name" value="B97234"/>
</dbReference>
<dbReference type="STRING" id="272562.CA_C2715"/>
<evidence type="ECO:0000256" key="1">
    <source>
        <dbReference type="SAM" id="Phobius"/>
    </source>
</evidence>
<dbReference type="AlphaFoldDB" id="Q97FM1"/>
<name>Q97FM1_CLOAB</name>
<gene>
    <name evidence="2" type="ordered locus">CA_C2715</name>
</gene>
<reference evidence="2 3" key="1">
    <citation type="journal article" date="2001" name="J. Bacteriol.">
        <title>Genome sequence and comparative analysis of the solvent-producing bacterium Clostridium acetobutylicum.</title>
        <authorList>
            <person name="Nolling J."/>
            <person name="Breton G."/>
            <person name="Omelchenko M.V."/>
            <person name="Makarova K.S."/>
            <person name="Zeng Q."/>
            <person name="Gibson R."/>
            <person name="Lee H.M."/>
            <person name="Dubois J."/>
            <person name="Qiu D."/>
            <person name="Hitti J."/>
            <person name="Wolf Y.I."/>
            <person name="Tatusov R.L."/>
            <person name="Sabathe F."/>
            <person name="Doucette-Stamm L."/>
            <person name="Soucaille P."/>
            <person name="Daly M.J."/>
            <person name="Bennett G.N."/>
            <person name="Koonin E.V."/>
            <person name="Smith D.R."/>
        </authorList>
    </citation>
    <scope>NUCLEOTIDE SEQUENCE [LARGE SCALE GENOMIC DNA]</scope>
    <source>
        <strain evidence="3">ATCC 824 / DSM 792 / JCM 1419 / LMG 5710 / VKM B-1787</strain>
    </source>
</reference>
<keyword evidence="1" id="KW-0812">Transmembrane</keyword>
<dbReference type="EMBL" id="AE001437">
    <property type="protein sequence ID" value="AAK80661.1"/>
    <property type="molecule type" value="Genomic_DNA"/>
</dbReference>
<proteinExistence type="predicted"/>
<organism evidence="2 3">
    <name type="scientific">Clostridium acetobutylicum (strain ATCC 824 / DSM 792 / JCM 1419 / IAM 19013 / LMG 5710 / NBRC 13948 / NRRL B-527 / VKM B-1787 / 2291 / W)</name>
    <dbReference type="NCBI Taxonomy" id="272562"/>
    <lineage>
        <taxon>Bacteria</taxon>
        <taxon>Bacillati</taxon>
        <taxon>Bacillota</taxon>
        <taxon>Clostridia</taxon>
        <taxon>Eubacteriales</taxon>
        <taxon>Clostridiaceae</taxon>
        <taxon>Clostridium</taxon>
    </lineage>
</organism>
<sequence length="64" mass="7804">MTRHHGNSYFIISLIYFTGKYFCFLIFTHIILYSLFCFKFKNFFCPFSVTTSFSKDISYFFYVL</sequence>
<dbReference type="HOGENOM" id="CLU_2859645_0_0_9"/>
<dbReference type="Proteomes" id="UP000000814">
    <property type="component" value="Chromosome"/>
</dbReference>
<keyword evidence="3" id="KW-1185">Reference proteome</keyword>
<dbReference type="KEGG" id="cac:CA_C2715"/>
<keyword evidence="1" id="KW-1133">Transmembrane helix</keyword>
<evidence type="ECO:0000313" key="2">
    <source>
        <dbReference type="EMBL" id="AAK80661.1"/>
    </source>
</evidence>
<keyword evidence="1" id="KW-0472">Membrane</keyword>